<reference evidence="2" key="2">
    <citation type="submission" date="2020-09" db="EMBL/GenBank/DDBJ databases">
        <authorList>
            <person name="Sun Q."/>
            <person name="Zhou Y."/>
        </authorList>
    </citation>
    <scope>NUCLEOTIDE SEQUENCE</scope>
    <source>
        <strain evidence="2">CGMCC 4.7403</strain>
    </source>
</reference>
<dbReference type="AlphaFoldDB" id="A0A919DHV0"/>
<organism evidence="2 3">
    <name type="scientific">Streptomyces capitiformicae</name>
    <dbReference type="NCBI Taxonomy" id="2014920"/>
    <lineage>
        <taxon>Bacteria</taxon>
        <taxon>Bacillati</taxon>
        <taxon>Actinomycetota</taxon>
        <taxon>Actinomycetes</taxon>
        <taxon>Kitasatosporales</taxon>
        <taxon>Streptomycetaceae</taxon>
        <taxon>Streptomyces</taxon>
    </lineage>
</organism>
<dbReference type="Proteomes" id="UP000603227">
    <property type="component" value="Unassembled WGS sequence"/>
</dbReference>
<proteinExistence type="predicted"/>
<keyword evidence="3" id="KW-1185">Reference proteome</keyword>
<name>A0A919DHV0_9ACTN</name>
<evidence type="ECO:0000313" key="2">
    <source>
        <dbReference type="EMBL" id="GHE44117.1"/>
    </source>
</evidence>
<sequence>MTISSFIISAKASMSSSSNGRRTNRSVLMEMSGKVLIMRRSVTFENFESLLNCPACSMKALNRTTGVHSL</sequence>
<reference evidence="2" key="1">
    <citation type="journal article" date="2014" name="Int. J. Syst. Evol. Microbiol.">
        <title>Complete genome sequence of Corynebacterium casei LMG S-19264T (=DSM 44701T), isolated from a smear-ripened cheese.</title>
        <authorList>
            <consortium name="US DOE Joint Genome Institute (JGI-PGF)"/>
            <person name="Walter F."/>
            <person name="Albersmeier A."/>
            <person name="Kalinowski J."/>
            <person name="Ruckert C."/>
        </authorList>
    </citation>
    <scope>NUCLEOTIDE SEQUENCE</scope>
    <source>
        <strain evidence="2">CGMCC 4.7403</strain>
    </source>
</reference>
<gene>
    <name evidence="2" type="ORF">GCM10017771_64160</name>
</gene>
<feature type="compositionally biased region" description="Low complexity" evidence="1">
    <location>
        <begin position="1"/>
        <end position="18"/>
    </location>
</feature>
<feature type="region of interest" description="Disordered" evidence="1">
    <location>
        <begin position="1"/>
        <end position="24"/>
    </location>
</feature>
<protein>
    <submittedName>
        <fullName evidence="2">Uncharacterized protein</fullName>
    </submittedName>
</protein>
<evidence type="ECO:0000313" key="3">
    <source>
        <dbReference type="Proteomes" id="UP000603227"/>
    </source>
</evidence>
<dbReference type="EMBL" id="BNAT01000027">
    <property type="protein sequence ID" value="GHE44117.1"/>
    <property type="molecule type" value="Genomic_DNA"/>
</dbReference>
<accession>A0A919DHV0</accession>
<evidence type="ECO:0000256" key="1">
    <source>
        <dbReference type="SAM" id="MobiDB-lite"/>
    </source>
</evidence>
<comment type="caution">
    <text evidence="2">The sequence shown here is derived from an EMBL/GenBank/DDBJ whole genome shotgun (WGS) entry which is preliminary data.</text>
</comment>